<dbReference type="InterPro" id="IPR002577">
    <property type="entry name" value="HTH_HxlR"/>
</dbReference>
<name>A0A1X7IK33_9MICO</name>
<dbReference type="Proteomes" id="UP000193244">
    <property type="component" value="Unassembled WGS sequence"/>
</dbReference>
<dbReference type="STRING" id="150121.SAMN06296010_0593"/>
<dbReference type="EMBL" id="FXAY01000001">
    <property type="protein sequence ID" value="SMG15156.1"/>
    <property type="molecule type" value="Genomic_DNA"/>
</dbReference>
<dbReference type="Gene3D" id="1.10.10.10">
    <property type="entry name" value="Winged helix-like DNA-binding domain superfamily/Winged helix DNA-binding domain"/>
    <property type="match status" value="1"/>
</dbReference>
<proteinExistence type="predicted"/>
<keyword evidence="1" id="KW-0805">Transcription regulation</keyword>
<evidence type="ECO:0000256" key="2">
    <source>
        <dbReference type="ARBA" id="ARBA00023125"/>
    </source>
</evidence>
<dbReference type="PROSITE" id="PS51118">
    <property type="entry name" value="HTH_HXLR"/>
    <property type="match status" value="1"/>
</dbReference>
<evidence type="ECO:0000256" key="1">
    <source>
        <dbReference type="ARBA" id="ARBA00023015"/>
    </source>
</evidence>
<accession>A0A1X7IK33</accession>
<dbReference type="SUPFAM" id="SSF46785">
    <property type="entry name" value="Winged helix' DNA-binding domain"/>
    <property type="match status" value="1"/>
</dbReference>
<protein>
    <submittedName>
        <fullName evidence="5">Transcriptional regulator, HxlR family</fullName>
    </submittedName>
</protein>
<dbReference type="InterPro" id="IPR036388">
    <property type="entry name" value="WH-like_DNA-bd_sf"/>
</dbReference>
<gene>
    <name evidence="5" type="ORF">SAMN06296010_0593</name>
</gene>
<reference evidence="6" key="1">
    <citation type="submission" date="2017-04" db="EMBL/GenBank/DDBJ databases">
        <authorList>
            <person name="Varghese N."/>
            <person name="Submissions S."/>
        </authorList>
    </citation>
    <scope>NUCLEOTIDE SEQUENCE [LARGE SCALE GENOMIC DNA]</scope>
    <source>
        <strain evidence="6">VKM Ac-2510</strain>
    </source>
</reference>
<keyword evidence="2" id="KW-0238">DNA-binding</keyword>
<dbReference type="AlphaFoldDB" id="A0A1X7IK33"/>
<dbReference type="InterPro" id="IPR036390">
    <property type="entry name" value="WH_DNA-bd_sf"/>
</dbReference>
<evidence type="ECO:0000313" key="6">
    <source>
        <dbReference type="Proteomes" id="UP000193244"/>
    </source>
</evidence>
<sequence>MRSTGYDEDMTDQETPSNELVTSVFARACMSRAALEDVSTKWSSLALLALGEGDFRFNALRRKVEGVSEKMLSQTLQTLERDGMVTREVHSTIPPRVEYSLTALGTVVAENLRSLADLLEASALEIGTSRATYDEARSTT</sequence>
<evidence type="ECO:0000259" key="4">
    <source>
        <dbReference type="PROSITE" id="PS51118"/>
    </source>
</evidence>
<dbReference type="PANTHER" id="PTHR33204:SF37">
    <property type="entry name" value="HTH-TYPE TRANSCRIPTIONAL REGULATOR YODB"/>
    <property type="match status" value="1"/>
</dbReference>
<keyword evidence="6" id="KW-1185">Reference proteome</keyword>
<keyword evidence="3" id="KW-0804">Transcription</keyword>
<evidence type="ECO:0000256" key="3">
    <source>
        <dbReference type="ARBA" id="ARBA00023163"/>
    </source>
</evidence>
<feature type="domain" description="HTH hxlR-type" evidence="4">
    <location>
        <begin position="29"/>
        <end position="127"/>
    </location>
</feature>
<dbReference type="GO" id="GO:0003677">
    <property type="term" value="F:DNA binding"/>
    <property type="evidence" value="ECO:0007669"/>
    <property type="project" value="UniProtKB-KW"/>
</dbReference>
<dbReference type="PANTHER" id="PTHR33204">
    <property type="entry name" value="TRANSCRIPTIONAL REGULATOR, MARR FAMILY"/>
    <property type="match status" value="1"/>
</dbReference>
<dbReference type="Pfam" id="PF01638">
    <property type="entry name" value="HxlR"/>
    <property type="match status" value="1"/>
</dbReference>
<evidence type="ECO:0000313" key="5">
    <source>
        <dbReference type="EMBL" id="SMG15156.1"/>
    </source>
</evidence>
<organism evidence="5 6">
    <name type="scientific">Agreia pratensis</name>
    <dbReference type="NCBI Taxonomy" id="150121"/>
    <lineage>
        <taxon>Bacteria</taxon>
        <taxon>Bacillati</taxon>
        <taxon>Actinomycetota</taxon>
        <taxon>Actinomycetes</taxon>
        <taxon>Micrococcales</taxon>
        <taxon>Microbacteriaceae</taxon>
        <taxon>Agreia</taxon>
    </lineage>
</organism>